<dbReference type="PANTHER" id="PTHR42910">
    <property type="entry name" value="TRANSPORTER SCO4007-RELATED"/>
    <property type="match status" value="1"/>
</dbReference>
<evidence type="ECO:0000256" key="1">
    <source>
        <dbReference type="ARBA" id="ARBA00004651"/>
    </source>
</evidence>
<dbReference type="CDD" id="cd17324">
    <property type="entry name" value="MFS_NepI_like"/>
    <property type="match status" value="1"/>
</dbReference>
<dbReference type="Pfam" id="PF07690">
    <property type="entry name" value="MFS_1"/>
    <property type="match status" value="1"/>
</dbReference>
<dbReference type="InterPro" id="IPR011701">
    <property type="entry name" value="MFS"/>
</dbReference>
<dbReference type="SUPFAM" id="SSF103473">
    <property type="entry name" value="MFS general substrate transporter"/>
    <property type="match status" value="1"/>
</dbReference>
<dbReference type="EMBL" id="PYAA01000017">
    <property type="protein sequence ID" value="RAO00906.1"/>
    <property type="molecule type" value="Genomic_DNA"/>
</dbReference>
<dbReference type="InterPro" id="IPR020846">
    <property type="entry name" value="MFS_dom"/>
</dbReference>
<keyword evidence="3 5" id="KW-1133">Transmembrane helix</keyword>
<comment type="subcellular location">
    <subcellularLocation>
        <location evidence="1">Cell membrane</location>
        <topology evidence="1">Multi-pass membrane protein</topology>
    </subcellularLocation>
</comment>
<dbReference type="InterPro" id="IPR036259">
    <property type="entry name" value="MFS_trans_sf"/>
</dbReference>
<feature type="transmembrane region" description="Helical" evidence="5">
    <location>
        <begin position="360"/>
        <end position="378"/>
    </location>
</feature>
<dbReference type="Proteomes" id="UP000248966">
    <property type="component" value="Unassembled WGS sequence"/>
</dbReference>
<keyword evidence="2 5" id="KW-0812">Transmembrane</keyword>
<evidence type="ECO:0000256" key="4">
    <source>
        <dbReference type="ARBA" id="ARBA00023136"/>
    </source>
</evidence>
<evidence type="ECO:0000256" key="5">
    <source>
        <dbReference type="SAM" id="Phobius"/>
    </source>
</evidence>
<dbReference type="AlphaFoldDB" id="A0A328N767"/>
<feature type="transmembrane region" description="Helical" evidence="5">
    <location>
        <begin position="127"/>
        <end position="146"/>
    </location>
</feature>
<feature type="transmembrane region" description="Helical" evidence="5">
    <location>
        <begin position="238"/>
        <end position="260"/>
    </location>
</feature>
<dbReference type="PANTHER" id="PTHR42910:SF1">
    <property type="entry name" value="MAJOR FACILITATOR SUPERFAMILY (MFS) PROFILE DOMAIN-CONTAINING PROTEIN"/>
    <property type="match status" value="1"/>
</dbReference>
<dbReference type="PROSITE" id="PS50850">
    <property type="entry name" value="MFS"/>
    <property type="match status" value="1"/>
</dbReference>
<proteinExistence type="predicted"/>
<reference evidence="7 8" key="1">
    <citation type="submission" date="2018-03" db="EMBL/GenBank/DDBJ databases">
        <title>Defining the species Micromonospora saelicesensis and Micromonospora noduli under the framework of genomics.</title>
        <authorList>
            <person name="Riesco R."/>
            <person name="Trujillo M.E."/>
        </authorList>
    </citation>
    <scope>NUCLEOTIDE SEQUENCE [LARGE SCALE GENOMIC DNA]</scope>
    <source>
        <strain evidence="7 8">LAH08</strain>
    </source>
</reference>
<feature type="transmembrane region" description="Helical" evidence="5">
    <location>
        <begin position="95"/>
        <end position="120"/>
    </location>
</feature>
<dbReference type="GO" id="GO:0022857">
    <property type="term" value="F:transmembrane transporter activity"/>
    <property type="evidence" value="ECO:0007669"/>
    <property type="project" value="InterPro"/>
</dbReference>
<organism evidence="7 8">
    <name type="scientific">Micromonospora noduli</name>
    <dbReference type="NCBI Taxonomy" id="709876"/>
    <lineage>
        <taxon>Bacteria</taxon>
        <taxon>Bacillati</taxon>
        <taxon>Actinomycetota</taxon>
        <taxon>Actinomycetes</taxon>
        <taxon>Micromonosporales</taxon>
        <taxon>Micromonosporaceae</taxon>
        <taxon>Micromonospora</taxon>
    </lineage>
</organism>
<evidence type="ECO:0000256" key="2">
    <source>
        <dbReference type="ARBA" id="ARBA00022692"/>
    </source>
</evidence>
<evidence type="ECO:0000313" key="8">
    <source>
        <dbReference type="Proteomes" id="UP000248966"/>
    </source>
</evidence>
<comment type="caution">
    <text evidence="7">The sequence shown here is derived from an EMBL/GenBank/DDBJ whole genome shotgun (WGS) entry which is preliminary data.</text>
</comment>
<evidence type="ECO:0000259" key="6">
    <source>
        <dbReference type="PROSITE" id="PS50850"/>
    </source>
</evidence>
<feature type="transmembrane region" description="Helical" evidence="5">
    <location>
        <begin position="272"/>
        <end position="292"/>
    </location>
</feature>
<feature type="transmembrane region" description="Helical" evidence="5">
    <location>
        <begin position="158"/>
        <end position="178"/>
    </location>
</feature>
<evidence type="ECO:0000256" key="3">
    <source>
        <dbReference type="ARBA" id="ARBA00022989"/>
    </source>
</evidence>
<keyword evidence="4 5" id="KW-0472">Membrane</keyword>
<dbReference type="GO" id="GO:0005886">
    <property type="term" value="C:plasma membrane"/>
    <property type="evidence" value="ECO:0007669"/>
    <property type="project" value="UniProtKB-SubCell"/>
</dbReference>
<dbReference type="Gene3D" id="1.20.1250.20">
    <property type="entry name" value="MFS general substrate transporter like domains"/>
    <property type="match status" value="1"/>
</dbReference>
<name>A0A328N767_9ACTN</name>
<evidence type="ECO:0000313" key="7">
    <source>
        <dbReference type="EMBL" id="RAO00906.1"/>
    </source>
</evidence>
<gene>
    <name evidence="7" type="ORF">LAH08_03159</name>
</gene>
<feature type="transmembrane region" description="Helical" evidence="5">
    <location>
        <begin position="210"/>
        <end position="232"/>
    </location>
</feature>
<dbReference type="RefSeq" id="WP_258398309.1">
    <property type="nucleotide sequence ID" value="NZ_PYAA01000017.1"/>
</dbReference>
<accession>A0A328N767</accession>
<protein>
    <submittedName>
        <fullName evidence="7">Putative transporter</fullName>
    </submittedName>
</protein>
<sequence length="458" mass="47142">MSRRLLVLLALTCGVAVGNIYFPQTISPLVAASLHVSADSAALVVTAVQFGYAAGIFLLVPLGDRLPHRPLIVTLLGLTGLGLLAASAAPTLPPFVGASALVGVTTVVAPIIGPMAAGLVADDQRGVVSGTLLSGSIAGMLLSRTVAGTIGDWFGWRAPYLTAAASVLFIAVVMARVLPTTRPPSGHRYPALLAESLRLLRTEADLRRSCFYQATVFAGFSAVWTAVALLLTGPTYDLGAPAVGTLALVNAATMLCTPVAGRQVDRRGSDAVNLTCLLGIIASAVVLAFASLGGAGGLAALALGTLLLDVGMQSGMVANQVRVYALRPEARSRLNTAYMTCAYLGGSLGSWLGARAYAHFGWLGVCAVLALLAVIALARHLTSSPTTGHPRTTVAAQNTGTSEIIAARPTSLGEKPRPGPSLVGTGPVVLPRAGFVAVSPRSRWRRCAWSARSWRAGR</sequence>
<feature type="domain" description="Major facilitator superfamily (MFS) profile" evidence="6">
    <location>
        <begin position="2"/>
        <end position="382"/>
    </location>
</feature>
<feature type="transmembrane region" description="Helical" evidence="5">
    <location>
        <begin position="42"/>
        <end position="63"/>
    </location>
</feature>
<feature type="transmembrane region" description="Helical" evidence="5">
    <location>
        <begin position="70"/>
        <end position="89"/>
    </location>
</feature>